<dbReference type="EMBL" id="JYDR01000212">
    <property type="protein sequence ID" value="KRY65406.1"/>
    <property type="molecule type" value="Genomic_DNA"/>
</dbReference>
<feature type="domain" description="FAS1" evidence="1">
    <location>
        <begin position="143"/>
        <end position="282"/>
    </location>
</feature>
<accession>A0A0V1DUZ8</accession>
<dbReference type="PANTHER" id="PTHR10900">
    <property type="entry name" value="PERIOSTIN-RELATED"/>
    <property type="match status" value="1"/>
</dbReference>
<feature type="non-terminal residue" evidence="2">
    <location>
        <position position="1"/>
    </location>
</feature>
<dbReference type="InterPro" id="IPR050904">
    <property type="entry name" value="Adhesion/Biosynth-related"/>
</dbReference>
<protein>
    <submittedName>
        <fullName evidence="2">Transforming growth factor-beta-induced protein ig-h3</fullName>
    </submittedName>
</protein>
<dbReference type="GO" id="GO:0007155">
    <property type="term" value="P:cell adhesion"/>
    <property type="evidence" value="ECO:0007669"/>
    <property type="project" value="TreeGrafter"/>
</dbReference>
<feature type="domain" description="FAS1" evidence="1">
    <location>
        <begin position="286"/>
        <end position="426"/>
    </location>
</feature>
<dbReference type="GO" id="GO:0031012">
    <property type="term" value="C:extracellular matrix"/>
    <property type="evidence" value="ECO:0007669"/>
    <property type="project" value="TreeGrafter"/>
</dbReference>
<sequence length="739" mass="82938">LVESCVCLLFIAYKIRMLTVLVAFCRTMGTEFKVIALLLFSLLFASCNGTCLFGCSDREYWFEFNSWWTGPNVCKEESVKEKPATNETNFHPSITSTCISTYNVHSCESSKIINGKEIINTTTYQCCHGFARNFRKGCLVELELEDLATTLKNLNLTLLEDSLEKSGLLTQLNNRNITLFAPTNEAFSQSSSDGSEIAQVIVFETGDTMRPVKDILLGYISPGFHYSFNLKDGNELQTLRTGGKLTVSVNKNNAALSVNCAEIKNANVQFKNGVLHVVNKPLFPATETIWEMLNSNPEFSIFLSCKYDLYDFAVASLLMSDSTKEMLNNKDLTLTVFAFNDEAFQKLPQQVQSDIKSKRSCFADFMHYYIMEKMMCKNMLSHDLNILDIFFLSHKRNDDSIIENLNLTGEGRVGLNGILHTITEVFIPQKARTLYSAIQQSSSEEMASLFEKSGITKVLSAEPATVLLPPLSAITEIGNMDASSLQNEISRYVVTGEKYNFEEPSKQLTSLSKQNLKFSREIKNMAYSLIFESKQNKYVNCIAVEKSNIPSCNAVLHKLSEPLPKYGKSLMDVLREMDNVKQFVMLMETSGLDKSLSDPEFSATVLAFEDDAFDNIYKETDKESLLANKSEVELLMKRHIIPVSLCCYKLCENTLFGNSFRAMDGSIYQSKGFSGHCSHFGNSGMKQCDAAVSDNGVVHILQSPLYPARAYNFINFPLIDSLAIGRPVQEFFSKVPIFN</sequence>
<organism evidence="2 3">
    <name type="scientific">Trichinella pseudospiralis</name>
    <name type="common">Parasitic roundworm</name>
    <dbReference type="NCBI Taxonomy" id="6337"/>
    <lineage>
        <taxon>Eukaryota</taxon>
        <taxon>Metazoa</taxon>
        <taxon>Ecdysozoa</taxon>
        <taxon>Nematoda</taxon>
        <taxon>Enoplea</taxon>
        <taxon>Dorylaimia</taxon>
        <taxon>Trichinellida</taxon>
        <taxon>Trichinellidae</taxon>
        <taxon>Trichinella</taxon>
    </lineage>
</organism>
<name>A0A0V1DUZ8_TRIPS</name>
<dbReference type="Pfam" id="PF02469">
    <property type="entry name" value="Fasciclin"/>
    <property type="match status" value="4"/>
</dbReference>
<evidence type="ECO:0000313" key="2">
    <source>
        <dbReference type="EMBL" id="KRY65406.1"/>
    </source>
</evidence>
<comment type="caution">
    <text evidence="2">The sequence shown here is derived from an EMBL/GenBank/DDBJ whole genome shotgun (WGS) entry which is preliminary data.</text>
</comment>
<feature type="domain" description="FAS1" evidence="1">
    <location>
        <begin position="567"/>
        <end position="705"/>
    </location>
</feature>
<dbReference type="GO" id="GO:0030198">
    <property type="term" value="P:extracellular matrix organization"/>
    <property type="evidence" value="ECO:0007669"/>
    <property type="project" value="TreeGrafter"/>
</dbReference>
<dbReference type="Proteomes" id="UP000054632">
    <property type="component" value="Unassembled WGS sequence"/>
</dbReference>
<dbReference type="PROSITE" id="PS50213">
    <property type="entry name" value="FAS1"/>
    <property type="match status" value="4"/>
</dbReference>
<proteinExistence type="predicted"/>
<reference evidence="2 3" key="1">
    <citation type="submission" date="2015-01" db="EMBL/GenBank/DDBJ databases">
        <title>Evolution of Trichinella species and genotypes.</title>
        <authorList>
            <person name="Korhonen P.K."/>
            <person name="Edoardo P."/>
            <person name="Giuseppe L.R."/>
            <person name="Gasser R.B."/>
        </authorList>
    </citation>
    <scope>NUCLEOTIDE SEQUENCE [LARGE SCALE GENOMIC DNA]</scope>
    <source>
        <strain evidence="2">ISS13</strain>
    </source>
</reference>
<dbReference type="SMART" id="SM00554">
    <property type="entry name" value="FAS1"/>
    <property type="match status" value="3"/>
</dbReference>
<gene>
    <name evidence="2" type="primary">TGFBI</name>
    <name evidence="2" type="ORF">T4A_2539</name>
</gene>
<evidence type="ECO:0000313" key="3">
    <source>
        <dbReference type="Proteomes" id="UP000054632"/>
    </source>
</evidence>
<dbReference type="InterPro" id="IPR036378">
    <property type="entry name" value="FAS1_dom_sf"/>
</dbReference>
<dbReference type="GO" id="GO:0005615">
    <property type="term" value="C:extracellular space"/>
    <property type="evidence" value="ECO:0007669"/>
    <property type="project" value="TreeGrafter"/>
</dbReference>
<dbReference type="InterPro" id="IPR000782">
    <property type="entry name" value="FAS1_domain"/>
</dbReference>
<feature type="domain" description="FAS1" evidence="1">
    <location>
        <begin position="430"/>
        <end position="563"/>
    </location>
</feature>
<dbReference type="GO" id="GO:0050839">
    <property type="term" value="F:cell adhesion molecule binding"/>
    <property type="evidence" value="ECO:0007669"/>
    <property type="project" value="TreeGrafter"/>
</dbReference>
<dbReference type="Gene3D" id="2.30.180.10">
    <property type="entry name" value="FAS1 domain"/>
    <property type="match status" value="4"/>
</dbReference>
<dbReference type="PANTHER" id="PTHR10900:SF77">
    <property type="entry name" value="FI19380P1"/>
    <property type="match status" value="1"/>
</dbReference>
<dbReference type="SUPFAM" id="SSF82153">
    <property type="entry name" value="FAS1 domain"/>
    <property type="match status" value="4"/>
</dbReference>
<dbReference type="AlphaFoldDB" id="A0A0V1DUZ8"/>
<evidence type="ECO:0000259" key="1">
    <source>
        <dbReference type="PROSITE" id="PS50213"/>
    </source>
</evidence>